<proteinExistence type="predicted"/>
<evidence type="ECO:0000313" key="3">
    <source>
        <dbReference type="EMBL" id="CAD6446786.1"/>
    </source>
</evidence>
<sequence>MADNKVEEGDKVSWNWRGANPEGTVGEVKAGEVTVTSQRGNEIKKTGDETDPAVHIEEQKPMLHLTALPTILSQRRSLVDQRVLLHPMAHQQREKRKFLLLVERNDRREVKRARNLFRSYKGSDIIST</sequence>
<evidence type="ECO:0000259" key="2">
    <source>
        <dbReference type="Pfam" id="PF11160"/>
    </source>
</evidence>
<dbReference type="Pfam" id="PF11160">
    <property type="entry name" value="Hva1_TUDOR"/>
    <property type="match status" value="1"/>
</dbReference>
<evidence type="ECO:0000256" key="1">
    <source>
        <dbReference type="SAM" id="MobiDB-lite"/>
    </source>
</evidence>
<organism evidence="3 4">
    <name type="scientific">Sclerotinia trifoliorum</name>
    <dbReference type="NCBI Taxonomy" id="28548"/>
    <lineage>
        <taxon>Eukaryota</taxon>
        <taxon>Fungi</taxon>
        <taxon>Dikarya</taxon>
        <taxon>Ascomycota</taxon>
        <taxon>Pezizomycotina</taxon>
        <taxon>Leotiomycetes</taxon>
        <taxon>Helotiales</taxon>
        <taxon>Sclerotiniaceae</taxon>
        <taxon>Sclerotinia</taxon>
    </lineage>
</organism>
<feature type="compositionally biased region" description="Basic and acidic residues" evidence="1">
    <location>
        <begin position="1"/>
        <end position="11"/>
    </location>
</feature>
<dbReference type="OrthoDB" id="2131339at2759"/>
<dbReference type="InterPro" id="IPR021331">
    <property type="entry name" value="Hva1_TUDOR"/>
</dbReference>
<accession>A0A8H2ZSC9</accession>
<reference evidence="3" key="1">
    <citation type="submission" date="2020-10" db="EMBL/GenBank/DDBJ databases">
        <authorList>
            <person name="Kusch S."/>
        </authorList>
    </citation>
    <scope>NUCLEOTIDE SEQUENCE</scope>
    <source>
        <strain evidence="3">SwB9</strain>
    </source>
</reference>
<dbReference type="AlphaFoldDB" id="A0A8H2ZSC9"/>
<gene>
    <name evidence="3" type="ORF">SCLTRI_LOCUS6578</name>
</gene>
<dbReference type="EMBL" id="CAJHIA010000021">
    <property type="protein sequence ID" value="CAD6446786.1"/>
    <property type="molecule type" value="Genomic_DNA"/>
</dbReference>
<evidence type="ECO:0000313" key="4">
    <source>
        <dbReference type="Proteomes" id="UP000624404"/>
    </source>
</evidence>
<protein>
    <submittedName>
        <fullName evidence="3">Ab2c6399-a452-487c-8128-b7446aeed6ac</fullName>
    </submittedName>
</protein>
<keyword evidence="4" id="KW-1185">Reference proteome</keyword>
<name>A0A8H2ZSC9_9HELO</name>
<feature type="domain" description="Hypervirulence associated protein TUDOR" evidence="2">
    <location>
        <begin position="9"/>
        <end position="59"/>
    </location>
</feature>
<feature type="region of interest" description="Disordered" evidence="1">
    <location>
        <begin position="1"/>
        <end position="23"/>
    </location>
</feature>
<comment type="caution">
    <text evidence="3">The sequence shown here is derived from an EMBL/GenBank/DDBJ whole genome shotgun (WGS) entry which is preliminary data.</text>
</comment>
<dbReference type="Proteomes" id="UP000624404">
    <property type="component" value="Unassembled WGS sequence"/>
</dbReference>